<keyword evidence="6" id="KW-1185">Reference proteome</keyword>
<dbReference type="InterPro" id="IPR036249">
    <property type="entry name" value="Thioredoxin-like_sf"/>
</dbReference>
<keyword evidence="2" id="KW-0186">Copper</keyword>
<dbReference type="PROSITE" id="PS51257">
    <property type="entry name" value="PROKAR_LIPOPROTEIN"/>
    <property type="match status" value="1"/>
</dbReference>
<evidence type="ECO:0000313" key="6">
    <source>
        <dbReference type="Proteomes" id="UP001419910"/>
    </source>
</evidence>
<dbReference type="PANTHER" id="PTHR12151:SF25">
    <property type="entry name" value="LINALOOL DEHYDRATASE_ISOMERASE DOMAIN-CONTAINING PROTEIN"/>
    <property type="match status" value="1"/>
</dbReference>
<dbReference type="Proteomes" id="UP001419910">
    <property type="component" value="Unassembled WGS sequence"/>
</dbReference>
<keyword evidence="3" id="KW-0732">Signal</keyword>
<dbReference type="EMBL" id="JBDIME010000007">
    <property type="protein sequence ID" value="MEN2790031.1"/>
    <property type="molecule type" value="Genomic_DNA"/>
</dbReference>
<comment type="caution">
    <text evidence="5">The sequence shown here is derived from an EMBL/GenBank/DDBJ whole genome shotgun (WGS) entry which is preliminary data.</text>
</comment>
<organism evidence="5 6">
    <name type="scientific">Sphingomonas oligophenolica</name>
    <dbReference type="NCBI Taxonomy" id="301154"/>
    <lineage>
        <taxon>Bacteria</taxon>
        <taxon>Pseudomonadati</taxon>
        <taxon>Pseudomonadota</taxon>
        <taxon>Alphaproteobacteria</taxon>
        <taxon>Sphingomonadales</taxon>
        <taxon>Sphingomonadaceae</taxon>
        <taxon>Sphingomonas</taxon>
    </lineage>
</organism>
<accession>A0ABU9Y2J6</accession>
<dbReference type="Pfam" id="PF02630">
    <property type="entry name" value="SCO1-SenC"/>
    <property type="match status" value="1"/>
</dbReference>
<name>A0ABU9Y2J6_9SPHN</name>
<reference evidence="5 6" key="1">
    <citation type="submission" date="2024-05" db="EMBL/GenBank/DDBJ databases">
        <authorList>
            <person name="Liu Q."/>
            <person name="Xin Y.-H."/>
        </authorList>
    </citation>
    <scope>NUCLEOTIDE SEQUENCE [LARGE SCALE GENOMIC DNA]</scope>
    <source>
        <strain evidence="5 6">CGMCC 1.10181</strain>
    </source>
</reference>
<sequence length="205" mass="21890">MNETRARRTLPIRALSVMIGAALLVTACTGPAPTAKAPLQGAKIGGPFALTDQNGHPVTDRNFAGKYRIMYFGYTFCPDVCPVDVQNIGAGLRILEKSDPQVAAKIVPIFISVDPARDTPAVLKAFVGAFHPRMVGLTGSPAAIDAVAKEYAIYYHKQDAAPGGGYMVDHSRVAYLMDPEGKPLALLPQDQSGEAIAAEARRWVK</sequence>
<dbReference type="Gene3D" id="3.40.30.10">
    <property type="entry name" value="Glutaredoxin"/>
    <property type="match status" value="1"/>
</dbReference>
<comment type="similarity">
    <text evidence="1">Belongs to the SCO1/2 family.</text>
</comment>
<evidence type="ECO:0000256" key="2">
    <source>
        <dbReference type="ARBA" id="ARBA00023008"/>
    </source>
</evidence>
<dbReference type="InterPro" id="IPR013766">
    <property type="entry name" value="Thioredoxin_domain"/>
</dbReference>
<evidence type="ECO:0000256" key="1">
    <source>
        <dbReference type="ARBA" id="ARBA00010996"/>
    </source>
</evidence>
<dbReference type="InterPro" id="IPR003782">
    <property type="entry name" value="SCO1/SenC"/>
</dbReference>
<dbReference type="RefSeq" id="WP_343888536.1">
    <property type="nucleotide sequence ID" value="NZ_BAAAEH010000010.1"/>
</dbReference>
<feature type="domain" description="Thioredoxin" evidence="4">
    <location>
        <begin position="39"/>
        <end position="205"/>
    </location>
</feature>
<proteinExistence type="inferred from homology"/>
<evidence type="ECO:0000256" key="3">
    <source>
        <dbReference type="SAM" id="SignalP"/>
    </source>
</evidence>
<gene>
    <name evidence="5" type="ORF">ABC974_10370</name>
</gene>
<feature type="signal peptide" evidence="3">
    <location>
        <begin position="1"/>
        <end position="27"/>
    </location>
</feature>
<protein>
    <submittedName>
        <fullName evidence="5">SCO family protein</fullName>
    </submittedName>
</protein>
<evidence type="ECO:0000313" key="5">
    <source>
        <dbReference type="EMBL" id="MEN2790031.1"/>
    </source>
</evidence>
<feature type="chain" id="PRO_5046553166" evidence="3">
    <location>
        <begin position="28"/>
        <end position="205"/>
    </location>
</feature>
<dbReference type="SUPFAM" id="SSF52833">
    <property type="entry name" value="Thioredoxin-like"/>
    <property type="match status" value="1"/>
</dbReference>
<dbReference type="CDD" id="cd02968">
    <property type="entry name" value="SCO"/>
    <property type="match status" value="1"/>
</dbReference>
<dbReference type="PANTHER" id="PTHR12151">
    <property type="entry name" value="ELECTRON TRANSPORT PROTIN SCO1/SENC FAMILY MEMBER"/>
    <property type="match status" value="1"/>
</dbReference>
<dbReference type="PROSITE" id="PS51352">
    <property type="entry name" value="THIOREDOXIN_2"/>
    <property type="match status" value="1"/>
</dbReference>
<evidence type="ECO:0000259" key="4">
    <source>
        <dbReference type="PROSITE" id="PS51352"/>
    </source>
</evidence>